<evidence type="ECO:0000313" key="2">
    <source>
        <dbReference type="Proteomes" id="UP001172083"/>
    </source>
</evidence>
<evidence type="ECO:0000313" key="1">
    <source>
        <dbReference type="EMBL" id="MDN5215114.1"/>
    </source>
</evidence>
<dbReference type="EMBL" id="JAUJEB010000006">
    <property type="protein sequence ID" value="MDN5215114.1"/>
    <property type="molecule type" value="Genomic_DNA"/>
</dbReference>
<dbReference type="Proteomes" id="UP001172083">
    <property type="component" value="Unassembled WGS sequence"/>
</dbReference>
<protein>
    <submittedName>
        <fullName evidence="1">Uncharacterized protein</fullName>
    </submittedName>
</protein>
<sequence>MIAYNENENQLKIIIPLSGIQELYDYKNAILRLLKKIEIDDCSPELINNLKSVYKLLIHMEL</sequence>
<keyword evidence="2" id="KW-1185">Reference proteome</keyword>
<reference evidence="1" key="1">
    <citation type="submission" date="2023-06" db="EMBL/GenBank/DDBJ databases">
        <title>Genomic of Agaribacillus aureum.</title>
        <authorList>
            <person name="Wang G."/>
        </authorList>
    </citation>
    <scope>NUCLEOTIDE SEQUENCE</scope>
    <source>
        <strain evidence="1">BMA12</strain>
    </source>
</reference>
<organism evidence="1 2">
    <name type="scientific">Agaribacillus aureus</name>
    <dbReference type="NCBI Taxonomy" id="3051825"/>
    <lineage>
        <taxon>Bacteria</taxon>
        <taxon>Pseudomonadati</taxon>
        <taxon>Bacteroidota</taxon>
        <taxon>Cytophagia</taxon>
        <taxon>Cytophagales</taxon>
        <taxon>Splendidivirgaceae</taxon>
        <taxon>Agaribacillus</taxon>
    </lineage>
</organism>
<comment type="caution">
    <text evidence="1">The sequence shown here is derived from an EMBL/GenBank/DDBJ whole genome shotgun (WGS) entry which is preliminary data.</text>
</comment>
<name>A0ABT8LBG0_9BACT</name>
<proteinExistence type="predicted"/>
<accession>A0ABT8LBG0</accession>
<gene>
    <name evidence="1" type="ORF">QQ020_23740</name>
</gene>
<dbReference type="RefSeq" id="WP_346760453.1">
    <property type="nucleotide sequence ID" value="NZ_JAUJEB010000006.1"/>
</dbReference>